<evidence type="ECO:0000313" key="1">
    <source>
        <dbReference type="EMBL" id="RHZ50604.1"/>
    </source>
</evidence>
<dbReference type="EMBL" id="NKHU02000158">
    <property type="protein sequence ID" value="RHZ50604.1"/>
    <property type="molecule type" value="Genomic_DNA"/>
</dbReference>
<sequence length="1458" mass="161312">MGDSENSDFAGWNQVFTSNLTLLNQIHKTIWKVEHGRKGIQWSSNAVTKITGVQKEAGTFSAGFPKDYLWYTVTLREGTFGDVKIDEWHVQFPVYFAKYQLSDEEVAAHAAILEDGELTDLISWGLTIKLAPAYLESDWNCPTFDPTATQPPSPSEIEHQKGWAKGQVAFDLARWFWPSTDHTPRDAGPLGLILKLVPDHKVSDERYRFGPTGFDCQIDPENGLLLLQIMTQNRPLPSTTPTLSSRPALKDYAGKLCVSKEEFWDGWFLQKYRQVAYDTQIWPIIPDQWDIGYNPDHPDIDSEYYNFTRDVFGSYQWETALPEGLPSYEEHYVDQNLTVQFVKGNIRLGAFIGVRLEDGGKSYSWVWDAYFWVTEMDTDDGGLQVKIGPVMWARHPENDTPDWCKKIYAAMDNVVTSTVTSQMAKLAGLSNLHRFFVPGYDNFKAQDPEFSTADLYVDLFMNGQQPLSARLPTMATVTQDAELMTTYRAAVPVVAGGKFLAFRDGSLHPALVSQGEDGYFVFFNLPDSIVDFELRQYDDKTSFVFSTWASDDTCGIHLFHSLTADELSAPPKSKTFHGTVSKPKQLFLSEIVDDDSLPSLFISCARPGRPDEVVLRPVMANQSDHSLRSNDDWALRGNITDILAVTVGVTEFGKGVFVLYNSHEEQKRFLQFRNDVADGVDQFPVDFPVHPKATCLATYNNPETDYSALILAGEEISLYVDKQYLTHAAKPTATVPGPLGVTSIHVSQKDDQLSIWYTNDVEAAYYYNTTHRHFADGEAIQFLPGHAGRTVSGMLWEHTEQQTLVQTLTTTNDDGLFTVWQQTQTTGYWDEQPFHVDAPAEATPTDAFVIRLQAQNPADPSIVHRCQMQVTTADLLQCYCNGKSSVIGPVASWHQADENGVLNIVIPTSKITCGNVNVTALRPSNGGGSIPISTGPLRPSSKVLMKLNALQTGQDILNAKTQLGRPLVSPGSLTLERAEEIALALSKLQEAAVNFATQESASIGPLAAARRPPVGKFGWFRNLWNKVVGWGHKAIHQIKVWVEKVDEMIPNGPWKIVFHFFEEPVEILLDGFDAVLIAMDFVMNLLQTAWDLAWFDSGFDWAAEKIDDLDHLVDNYCQELSNRVKHVPTIDSVSMKSVTDGANPQVTELQNSVKYDWEFNILLYGADGDSFSGASLSADAIHPGDVGNMSAVGDAYELIKKLLKDVQGTLQDIFGDVTQWFSTDMSITEIFKRLGADLLDGIVHVAADLAHALLKAIKGSPRCTAGQIKSCKLLTKAAPPDLTSLTKDSWNNHISHGPSASSTILAVDATALTYFGNLLSMVSSDVSGLANGVVSGLDVVKAAAAFDIIPNVNLFDLIKLVVKFITKVPPWSTPWAESRMTTEYCLVYGVGIVDYVLLGICMGARAGTGVPHDDMSYFSSAGAVSCTTLTLALRVIIGVDELDYAEKFAIFHFVEAGL</sequence>
<protein>
    <submittedName>
        <fullName evidence="1">Uncharacterized protein</fullName>
    </submittedName>
</protein>
<keyword evidence="2" id="KW-1185">Reference proteome</keyword>
<dbReference type="Proteomes" id="UP000215305">
    <property type="component" value="Unassembled WGS sequence"/>
</dbReference>
<dbReference type="STRING" id="41047.A0A397GM38"/>
<comment type="caution">
    <text evidence="1">The sequence shown here is derived from an EMBL/GenBank/DDBJ whole genome shotgun (WGS) entry which is preliminary data.</text>
</comment>
<evidence type="ECO:0000313" key="2">
    <source>
        <dbReference type="Proteomes" id="UP000215305"/>
    </source>
</evidence>
<gene>
    <name evidence="1" type="ORF">CDV56_105922</name>
</gene>
<accession>A0A397GM38</accession>
<name>A0A397GM38_ASPTH</name>
<proteinExistence type="predicted"/>
<dbReference type="VEuPathDB" id="FungiDB:CDV56_105922"/>
<dbReference type="RefSeq" id="XP_026612784.1">
    <property type="nucleotide sequence ID" value="XM_026759541.1"/>
</dbReference>
<reference evidence="1" key="1">
    <citation type="submission" date="2018-08" db="EMBL/GenBank/DDBJ databases">
        <title>Draft genome sequence of azole-resistant Aspergillus thermomutatus (Neosartorya pseudofischeri) strain HMR AF 39, isolated from a human nasal aspirate.</title>
        <authorList>
            <person name="Parent-Michaud M."/>
            <person name="Dufresne P.J."/>
            <person name="Fournier E."/>
            <person name="Martineau C."/>
            <person name="Moreira S."/>
            <person name="Perkins V."/>
            <person name="De Repentigny L."/>
            <person name="Dufresne S.F."/>
        </authorList>
    </citation>
    <scope>NUCLEOTIDE SEQUENCE [LARGE SCALE GENOMIC DNA]</scope>
    <source>
        <strain evidence="1">HMR AF 39</strain>
    </source>
</reference>
<organism evidence="1 2">
    <name type="scientific">Aspergillus thermomutatus</name>
    <name type="common">Neosartorya pseudofischeri</name>
    <dbReference type="NCBI Taxonomy" id="41047"/>
    <lineage>
        <taxon>Eukaryota</taxon>
        <taxon>Fungi</taxon>
        <taxon>Dikarya</taxon>
        <taxon>Ascomycota</taxon>
        <taxon>Pezizomycotina</taxon>
        <taxon>Eurotiomycetes</taxon>
        <taxon>Eurotiomycetidae</taxon>
        <taxon>Eurotiales</taxon>
        <taxon>Aspergillaceae</taxon>
        <taxon>Aspergillus</taxon>
        <taxon>Aspergillus subgen. Fumigati</taxon>
    </lineage>
</organism>
<dbReference type="OrthoDB" id="3235083at2759"/>
<dbReference type="GeneID" id="38127896"/>